<dbReference type="RefSeq" id="WP_376858050.1">
    <property type="nucleotide sequence ID" value="NZ_JBHSLA010000001.1"/>
</dbReference>
<sequence>MKTNEYSNGEITILWKPEKCIHAGICKKTLPEFYNP</sequence>
<gene>
    <name evidence="2" type="ORF">ACFPH8_00745</name>
</gene>
<reference evidence="3" key="1">
    <citation type="journal article" date="2019" name="Int. J. Syst. Evol. Microbiol.">
        <title>The Global Catalogue of Microorganisms (GCM) 10K type strain sequencing project: providing services to taxonomists for standard genome sequencing and annotation.</title>
        <authorList>
            <consortium name="The Broad Institute Genomics Platform"/>
            <consortium name="The Broad Institute Genome Sequencing Center for Infectious Disease"/>
            <person name="Wu L."/>
            <person name="Ma J."/>
        </authorList>
    </citation>
    <scope>NUCLEOTIDE SEQUENCE [LARGE SCALE GENOMIC DNA]</scope>
    <source>
        <strain evidence="3">JCM 17978</strain>
    </source>
</reference>
<protein>
    <submittedName>
        <fullName evidence="2">(4Fe-4S)-binding protein</fullName>
    </submittedName>
</protein>
<dbReference type="Pfam" id="PF06902">
    <property type="entry name" value="Fer4_19"/>
    <property type="match status" value="1"/>
</dbReference>
<evidence type="ECO:0000313" key="2">
    <source>
        <dbReference type="EMBL" id="MFC5193844.1"/>
    </source>
</evidence>
<proteinExistence type="predicted"/>
<dbReference type="Proteomes" id="UP001596162">
    <property type="component" value="Unassembled WGS sequence"/>
</dbReference>
<comment type="caution">
    <text evidence="2">The sequence shown here is derived from an EMBL/GenBank/DDBJ whole genome shotgun (WGS) entry which is preliminary data.</text>
</comment>
<organism evidence="2 3">
    <name type="scientific">Bizionia hallyeonensis</name>
    <dbReference type="NCBI Taxonomy" id="1123757"/>
    <lineage>
        <taxon>Bacteria</taxon>
        <taxon>Pseudomonadati</taxon>
        <taxon>Bacteroidota</taxon>
        <taxon>Flavobacteriia</taxon>
        <taxon>Flavobacteriales</taxon>
        <taxon>Flavobacteriaceae</taxon>
        <taxon>Bizionia</taxon>
    </lineage>
</organism>
<accession>A0ABW0C3J5</accession>
<dbReference type="EMBL" id="JBHSLA010000001">
    <property type="protein sequence ID" value="MFC5193844.1"/>
    <property type="molecule type" value="Genomic_DNA"/>
</dbReference>
<keyword evidence="3" id="KW-1185">Reference proteome</keyword>
<name>A0ABW0C3J5_9FLAO</name>
<dbReference type="InterPro" id="IPR010693">
    <property type="entry name" value="Divergent_4Fe-4S_mono-cluster"/>
</dbReference>
<evidence type="ECO:0000259" key="1">
    <source>
        <dbReference type="Pfam" id="PF06902"/>
    </source>
</evidence>
<feature type="domain" description="Divergent 4Fe-4S mono-cluster" evidence="1">
    <location>
        <begin position="6"/>
        <end position="36"/>
    </location>
</feature>
<evidence type="ECO:0000313" key="3">
    <source>
        <dbReference type="Proteomes" id="UP001596162"/>
    </source>
</evidence>